<comment type="caution">
    <text evidence="1">The sequence shown here is derived from an EMBL/GenBank/DDBJ whole genome shotgun (WGS) entry which is preliminary data.</text>
</comment>
<keyword evidence="2" id="KW-1185">Reference proteome</keyword>
<organism evidence="1 2">
    <name type="scientific">Eleutherodactylus coqui</name>
    <name type="common">Puerto Rican coqui</name>
    <dbReference type="NCBI Taxonomy" id="57060"/>
    <lineage>
        <taxon>Eukaryota</taxon>
        <taxon>Metazoa</taxon>
        <taxon>Chordata</taxon>
        <taxon>Craniata</taxon>
        <taxon>Vertebrata</taxon>
        <taxon>Euteleostomi</taxon>
        <taxon>Amphibia</taxon>
        <taxon>Batrachia</taxon>
        <taxon>Anura</taxon>
        <taxon>Neobatrachia</taxon>
        <taxon>Hyloidea</taxon>
        <taxon>Eleutherodactylidae</taxon>
        <taxon>Eleutherodactylinae</taxon>
        <taxon>Eleutherodactylus</taxon>
        <taxon>Eleutherodactylus</taxon>
    </lineage>
</organism>
<dbReference type="AlphaFoldDB" id="A0A8J6EP07"/>
<gene>
    <name evidence="1" type="ORF">GDO78_019191</name>
</gene>
<dbReference type="Proteomes" id="UP000770717">
    <property type="component" value="Unassembled WGS sequence"/>
</dbReference>
<sequence>MLVDCGCEAKHCFLLSYAQFCSAHFHICTRCLLCPSQSPHCIPEIPALDSVLSLYHMTQNPTACPLLSSICLQYSYRHSLYKPL</sequence>
<reference evidence="1" key="1">
    <citation type="thesis" date="2020" institute="ProQuest LLC" country="789 East Eisenhower Parkway, Ann Arbor, MI, USA">
        <title>Comparative Genomics and Chromosome Evolution.</title>
        <authorList>
            <person name="Mudd A.B."/>
        </authorList>
    </citation>
    <scope>NUCLEOTIDE SEQUENCE</scope>
    <source>
        <strain evidence="1">HN-11 Male</strain>
        <tissue evidence="1">Kidney and liver</tissue>
    </source>
</reference>
<protein>
    <submittedName>
        <fullName evidence="1">Uncharacterized protein</fullName>
    </submittedName>
</protein>
<proteinExistence type="predicted"/>
<evidence type="ECO:0000313" key="1">
    <source>
        <dbReference type="EMBL" id="KAG9472495.1"/>
    </source>
</evidence>
<dbReference type="EMBL" id="WNTK01000050">
    <property type="protein sequence ID" value="KAG9472495.1"/>
    <property type="molecule type" value="Genomic_DNA"/>
</dbReference>
<accession>A0A8J6EP07</accession>
<evidence type="ECO:0000313" key="2">
    <source>
        <dbReference type="Proteomes" id="UP000770717"/>
    </source>
</evidence>
<name>A0A8J6EP07_ELECQ</name>